<feature type="region of interest" description="Disordered" evidence="7">
    <location>
        <begin position="683"/>
        <end position="702"/>
    </location>
</feature>
<dbReference type="PANTHER" id="PTHR46508:SF1">
    <property type="entry name" value="PHD FINGER FAMILY PROTEIN"/>
    <property type="match status" value="1"/>
</dbReference>
<evidence type="ECO:0008006" key="11">
    <source>
        <dbReference type="Google" id="ProtNLM"/>
    </source>
</evidence>
<feature type="region of interest" description="Disordered" evidence="7">
    <location>
        <begin position="1464"/>
        <end position="1495"/>
    </location>
</feature>
<dbReference type="InterPro" id="IPR028942">
    <property type="entry name" value="WHIM1_dom"/>
</dbReference>
<keyword evidence="4" id="KW-0862">Zinc</keyword>
<evidence type="ECO:0000256" key="6">
    <source>
        <dbReference type="PROSITE-ProRule" id="PRU00146"/>
    </source>
</evidence>
<dbReference type="InterPro" id="IPR013083">
    <property type="entry name" value="Znf_RING/FYVE/PHD"/>
</dbReference>
<dbReference type="Pfam" id="PF00628">
    <property type="entry name" value="PHD"/>
    <property type="match status" value="1"/>
</dbReference>
<protein>
    <recommendedName>
        <fullName evidence="11">PHD-type domain-containing protein</fullName>
    </recommendedName>
</protein>
<dbReference type="InterPro" id="IPR019787">
    <property type="entry name" value="Znf_PHD-finger"/>
</dbReference>
<dbReference type="GO" id="GO:0005634">
    <property type="term" value="C:nucleus"/>
    <property type="evidence" value="ECO:0007669"/>
    <property type="project" value="UniProtKB-SubCell"/>
</dbReference>
<evidence type="ECO:0000256" key="2">
    <source>
        <dbReference type="ARBA" id="ARBA00022723"/>
    </source>
</evidence>
<dbReference type="InterPro" id="IPR018501">
    <property type="entry name" value="DDT_dom"/>
</dbReference>
<dbReference type="SMART" id="SM00571">
    <property type="entry name" value="DDT"/>
    <property type="match status" value="1"/>
</dbReference>
<dbReference type="EMBL" id="LNRQ01000006">
    <property type="protein sequence ID" value="KZM89902.1"/>
    <property type="molecule type" value="Genomic_DNA"/>
</dbReference>
<organism evidence="10">
    <name type="scientific">Daucus carota subsp. sativus</name>
    <name type="common">Carrot</name>
    <dbReference type="NCBI Taxonomy" id="79200"/>
    <lineage>
        <taxon>Eukaryota</taxon>
        <taxon>Viridiplantae</taxon>
        <taxon>Streptophyta</taxon>
        <taxon>Embryophyta</taxon>
        <taxon>Tracheophyta</taxon>
        <taxon>Spermatophyta</taxon>
        <taxon>Magnoliopsida</taxon>
        <taxon>eudicotyledons</taxon>
        <taxon>Gunneridae</taxon>
        <taxon>Pentapetalae</taxon>
        <taxon>asterids</taxon>
        <taxon>campanulids</taxon>
        <taxon>Apiales</taxon>
        <taxon>Apiaceae</taxon>
        <taxon>Apioideae</taxon>
        <taxon>Scandiceae</taxon>
        <taxon>Daucinae</taxon>
        <taxon>Daucus</taxon>
        <taxon>Daucus sect. Daucus</taxon>
    </lineage>
</organism>
<dbReference type="InterPro" id="IPR019786">
    <property type="entry name" value="Zinc_finger_PHD-type_CS"/>
</dbReference>
<name>A0A161ZQM0_DAUCS</name>
<dbReference type="GO" id="GO:0008270">
    <property type="term" value="F:zinc ion binding"/>
    <property type="evidence" value="ECO:0007669"/>
    <property type="project" value="UniProtKB-KW"/>
</dbReference>
<dbReference type="InterPro" id="IPR017956">
    <property type="entry name" value="AT_hook_DNA-bd_motif"/>
</dbReference>
<dbReference type="Pfam" id="PF15612">
    <property type="entry name" value="WHIM1"/>
    <property type="match status" value="1"/>
</dbReference>
<feature type="domain" description="PHD-type" evidence="8">
    <location>
        <begin position="466"/>
        <end position="513"/>
    </location>
</feature>
<dbReference type="PROSITE" id="PS50016">
    <property type="entry name" value="ZF_PHD_2"/>
    <property type="match status" value="1"/>
</dbReference>
<dbReference type="Gramene" id="KZM89902">
    <property type="protein sequence ID" value="KZM89902"/>
    <property type="gene ID" value="DCAR_022735"/>
</dbReference>
<evidence type="ECO:0000259" key="9">
    <source>
        <dbReference type="PROSITE" id="PS50827"/>
    </source>
</evidence>
<dbReference type="GO" id="GO:0000785">
    <property type="term" value="C:chromatin"/>
    <property type="evidence" value="ECO:0007669"/>
    <property type="project" value="UniProtKB-ARBA"/>
</dbReference>
<comment type="subcellular location">
    <subcellularLocation>
        <location evidence="1">Nucleus</location>
    </subcellularLocation>
</comment>
<comment type="caution">
    <text evidence="10">The sequence shown here is derived from an EMBL/GenBank/DDBJ whole genome shotgun (WGS) entry which is preliminary data.</text>
</comment>
<accession>A0A161ZQM0</accession>
<keyword evidence="3 6" id="KW-0863">Zinc-finger</keyword>
<keyword evidence="5" id="KW-0539">Nucleus</keyword>
<gene>
    <name evidence="10" type="ORF">DCAR_022735</name>
</gene>
<dbReference type="OrthoDB" id="784962at2759"/>
<dbReference type="PANTHER" id="PTHR46508">
    <property type="entry name" value="PHD FINGER FAMILY PROTEIN"/>
    <property type="match status" value="1"/>
</dbReference>
<dbReference type="SMART" id="SM00249">
    <property type="entry name" value="PHD"/>
    <property type="match status" value="4"/>
</dbReference>
<dbReference type="InterPro" id="IPR001965">
    <property type="entry name" value="Znf_PHD"/>
</dbReference>
<evidence type="ECO:0000256" key="4">
    <source>
        <dbReference type="ARBA" id="ARBA00022833"/>
    </source>
</evidence>
<dbReference type="STRING" id="79200.A0A161ZQM0"/>
<dbReference type="Pfam" id="PF21743">
    <property type="entry name" value="PTM_DIR17_Tudor"/>
    <property type="match status" value="1"/>
</dbReference>
<feature type="region of interest" description="Disordered" evidence="7">
    <location>
        <begin position="989"/>
        <end position="1009"/>
    </location>
</feature>
<dbReference type="PROSITE" id="PS01359">
    <property type="entry name" value="ZF_PHD_1"/>
    <property type="match status" value="1"/>
</dbReference>
<evidence type="ECO:0000256" key="5">
    <source>
        <dbReference type="ARBA" id="ARBA00023242"/>
    </source>
</evidence>
<evidence type="ECO:0000256" key="7">
    <source>
        <dbReference type="SAM" id="MobiDB-lite"/>
    </source>
</evidence>
<dbReference type="PRINTS" id="PR00929">
    <property type="entry name" value="ATHOOK"/>
</dbReference>
<evidence type="ECO:0000313" key="10">
    <source>
        <dbReference type="EMBL" id="KZM89902.1"/>
    </source>
</evidence>
<dbReference type="Gene3D" id="3.30.40.10">
    <property type="entry name" value="Zinc/RING finger domain, C3HC4 (zinc finger)"/>
    <property type="match status" value="2"/>
</dbReference>
<dbReference type="CDD" id="cd15532">
    <property type="entry name" value="PHD2_CHD_II"/>
    <property type="match status" value="1"/>
</dbReference>
<dbReference type="Pfam" id="PF24294">
    <property type="entry name" value="Chromo_PTM"/>
    <property type="match status" value="1"/>
</dbReference>
<dbReference type="SUPFAM" id="SSF57903">
    <property type="entry name" value="FYVE/PHD zinc finger"/>
    <property type="match status" value="2"/>
</dbReference>
<evidence type="ECO:0000259" key="8">
    <source>
        <dbReference type="PROSITE" id="PS50016"/>
    </source>
</evidence>
<dbReference type="GO" id="GO:0003677">
    <property type="term" value="F:DNA binding"/>
    <property type="evidence" value="ECO:0007669"/>
    <property type="project" value="InterPro"/>
</dbReference>
<dbReference type="InterPro" id="IPR047365">
    <property type="entry name" value="Tudor_AtPTM-like"/>
</dbReference>
<dbReference type="Pfam" id="PF02791">
    <property type="entry name" value="DDT"/>
    <property type="match status" value="1"/>
</dbReference>
<dbReference type="PROSITE" id="PS50827">
    <property type="entry name" value="DDT"/>
    <property type="match status" value="1"/>
</dbReference>
<evidence type="ECO:0000256" key="3">
    <source>
        <dbReference type="ARBA" id="ARBA00022771"/>
    </source>
</evidence>
<sequence>MELGVVRRGRGRPKKVKDVVMEAVEMEAAMVRVERRGRGRPKKIKDGEMKSAEMEAGVVQVERRGRGRKRKIEEIENVCVDGLKRETRSKALVGSYVNKEFEGSFYLGKVVSYDRGLYRVEYEDGDSEDFESGELRPFLIENDCHDSILVLRKKELDEIILNKYEKERVDKMRGADVIGGVEDSPLGEVMDHGANGVIADVDCSSDSGEDGLDGALCVDAEACIVLPPEFPPSTGNIGVPEESVAELLSVYSFLRSFSVSLCLCPFGLEDFVGSLNCSVQNTLLDAIHVALMRVLRRHFEALSSEGSEFASKCLSSMDWSLIDSLTWPVFTAEYMMMMGYTEGPKWKGFYVDALQMEYYSLTVSRKLVILQILCDDVLDSAELRAQVDMREESEVEVDRDGDTIATHVGPKRVHPRYSKTSACKDQEATEFMKETGDAKLSINSSSLGYNNNGLDAGTDGDQDANSDECRLCGMDGTLLCCDGCPSSYHSRCIGVSKLCIPKGDWYCPECAINKISPKITGRTSLIGAEFFGVDPFEQVFLGTCDHLLVLKVSMNTGSIVRYYHKEDLSRVVLALCSEAQHLDMYSGICERIIKYWQIPANIIPIAEKVETGLSSIKIEDGSCPTPVSSLLNRNGHGICEPSVSEDIASCIAESSSENIAGPSAGNLTIENDSSKASLNMHIETGHPLTHPCNSGSIEQDRPFQAEKLSEQIRGTATISSDSVSHQDDLSETTQLKLVGRSSQRDHAMCTSGNSNSCNRGQSNCMISIKSCSNIGDGCFYLGSSFKPQAYMNHYIHGDFAASAAANLVKLSSEENYMLVSKTSNNYKKAMSANIALQIKAFSSAVNRFFWPNSEKKLMEVPRERCSWCLSCKAMCQSKRGCLLNAAASNAIKGTMKILSGICPVKLKHGQGSLHSIATYVLLMEESLRGLTVGPFKTLDYRKKWCQQAEQASTCSAIKSLLLELEENMNQVAFSGDWFELVDGWSVESSATNGTSAAEPRQKRGPGGRFSRKLSAIPEIKADDDLDMSNNFVWWRGGILSKFMFHKGILPQILVKRSARQGGSRKISGIYYAEGVETPKRSRRFIWRAAVEMSRNVSQLSTQVRYLDIHVRWSDLLRPDQSSLEGKGAETEAYVFRNASICDKQILGSKVRYAVSFGNQKHLPSRIMKNVIGVEKHEDETEKYWFLETHIPLYLVKEYEEKMDNVHLRLAEKPMNVLSKMQKQQLKVSRKDIFFYLTQRRDNLESCRCASCQLDVFLGNAVTCSKCEGYCHLQCTSSPKVHMSVEVEFVMTCKRCYQTEATLPNEKYPASHLLLQRQKPLNAATAKKSEKQNGCHRPLASNGALQHSVRKKPASNLKPRNKSKDCFWGLVKKKNGEDGTDFRLKNILLKGNLKLSEVECDLCKKPYDSNLIYICCEICTKWYHADAVELEESKILEVTGFKCCKCRRMRSPRCPYADQEETDALESKKSNKRASKQASQVAGSYHETIPEQLTQGDSATHMLPIKKGLVCIKGDNPLTFSLSRMNNGTQQTSEVALEQNPTFSGSVPQKLPVRRHLKQDDDVVGYSTNNTSVDSPKPIPGSTFLPVDESAPCLEWDVSTNIEDDFMFDVEDLNYEDGEFEPQTYFSFNELLAFDDGVQLDGIDPSGNIIVDVDDSSVIPEDVNLEQYGIVTEQQEHLDSFESSFQVVPCQTCFFTDPIPDSCCQICGSCMHSHCAQWVVDTSNNGAWRCGSCRNWQ</sequence>
<reference evidence="10" key="1">
    <citation type="journal article" date="2016" name="Nat. Genet.">
        <title>A high-quality carrot genome assembly provides new insights into carotenoid accumulation and asterid genome evolution.</title>
        <authorList>
            <person name="Iorizzo M."/>
            <person name="Ellison S."/>
            <person name="Senalik D."/>
            <person name="Zeng P."/>
            <person name="Satapoomin P."/>
            <person name="Huang J."/>
            <person name="Bowman M."/>
            <person name="Iovene M."/>
            <person name="Sanseverino W."/>
            <person name="Cavagnaro P."/>
            <person name="Yildiz M."/>
            <person name="Macko-Podgorni A."/>
            <person name="Moranska E."/>
            <person name="Grzebelus E."/>
            <person name="Grzebelus D."/>
            <person name="Ashrafi H."/>
            <person name="Zheng Z."/>
            <person name="Cheng S."/>
            <person name="Spooner D."/>
            <person name="Van Deynze A."/>
            <person name="Simon P."/>
        </authorList>
    </citation>
    <scope>NUCLEOTIDE SEQUENCE [LARGE SCALE GENOMIC DNA]</scope>
    <source>
        <tissue evidence="10">Leaf</tissue>
    </source>
</reference>
<dbReference type="OMA" id="LQIHSHC"/>
<feature type="domain" description="DDT" evidence="9">
    <location>
        <begin position="241"/>
        <end position="301"/>
    </location>
</feature>
<dbReference type="CDD" id="cd20401">
    <property type="entry name" value="Tudor_AtPTM-like"/>
    <property type="match status" value="1"/>
</dbReference>
<keyword evidence="2" id="KW-0479">Metal-binding</keyword>
<proteinExistence type="predicted"/>
<dbReference type="KEGG" id="dcr:108227218"/>
<dbReference type="InterPro" id="IPR056618">
    <property type="entry name" value="Chromo_PTM"/>
</dbReference>
<evidence type="ECO:0000256" key="1">
    <source>
        <dbReference type="ARBA" id="ARBA00004123"/>
    </source>
</evidence>
<dbReference type="InterPro" id="IPR011011">
    <property type="entry name" value="Znf_FYVE_PHD"/>
</dbReference>